<organism evidence="2 3">
    <name type="scientific">Streptomyces cellulosae</name>
    <dbReference type="NCBI Taxonomy" id="1968"/>
    <lineage>
        <taxon>Bacteria</taxon>
        <taxon>Bacillati</taxon>
        <taxon>Actinomycetota</taxon>
        <taxon>Actinomycetes</taxon>
        <taxon>Kitasatosporales</taxon>
        <taxon>Streptomycetaceae</taxon>
        <taxon>Streptomyces</taxon>
    </lineage>
</organism>
<name>A0ABW7YBW5_STRCE</name>
<evidence type="ECO:0000313" key="2">
    <source>
        <dbReference type="EMBL" id="MFI5679408.1"/>
    </source>
</evidence>
<keyword evidence="3" id="KW-1185">Reference proteome</keyword>
<reference evidence="2 3" key="1">
    <citation type="submission" date="2024-10" db="EMBL/GenBank/DDBJ databases">
        <title>The Natural Products Discovery Center: Release of the First 8490 Sequenced Strains for Exploring Actinobacteria Biosynthetic Diversity.</title>
        <authorList>
            <person name="Kalkreuter E."/>
            <person name="Kautsar S.A."/>
            <person name="Yang D."/>
            <person name="Bader C.D."/>
            <person name="Teijaro C.N."/>
            <person name="Fluegel L."/>
            <person name="Davis C.M."/>
            <person name="Simpson J.R."/>
            <person name="Lauterbach L."/>
            <person name="Steele A.D."/>
            <person name="Gui C."/>
            <person name="Meng S."/>
            <person name="Li G."/>
            <person name="Viehrig K."/>
            <person name="Ye F."/>
            <person name="Su P."/>
            <person name="Kiefer A.F."/>
            <person name="Nichols A."/>
            <person name="Cepeda A.J."/>
            <person name="Yan W."/>
            <person name="Fan B."/>
            <person name="Jiang Y."/>
            <person name="Adhikari A."/>
            <person name="Zheng C.-J."/>
            <person name="Schuster L."/>
            <person name="Cowan T.M."/>
            <person name="Smanski M.J."/>
            <person name="Chevrette M.G."/>
            <person name="De Carvalho L.P.S."/>
            <person name="Shen B."/>
        </authorList>
    </citation>
    <scope>NUCLEOTIDE SEQUENCE [LARGE SCALE GENOMIC DNA]</scope>
    <source>
        <strain evidence="2 3">NPDC051599</strain>
    </source>
</reference>
<dbReference type="RefSeq" id="WP_398659887.1">
    <property type="nucleotide sequence ID" value="NZ_JBITDC010000015.1"/>
</dbReference>
<comment type="caution">
    <text evidence="2">The sequence shown here is derived from an EMBL/GenBank/DDBJ whole genome shotgun (WGS) entry which is preliminary data.</text>
</comment>
<proteinExistence type="predicted"/>
<dbReference type="EMBL" id="JBITDC010000015">
    <property type="protein sequence ID" value="MFI5679408.1"/>
    <property type="molecule type" value="Genomic_DNA"/>
</dbReference>
<sequence>MRTTRNVPARPGPVPLATALAARVSPAGTNEGTGDAKGVIRMVNAGPVTARVPDRPSPAPGYAPVSFTDRGPGIRVERLYATGNPLVRGDRRELEDGSGGPADAAGQASVVSGPAAVLFGTEPLFRDHPEGEFAQVVRALFTVGHASSGSGEENG</sequence>
<feature type="region of interest" description="Disordered" evidence="1">
    <location>
        <begin position="89"/>
        <end position="108"/>
    </location>
</feature>
<dbReference type="Proteomes" id="UP001612415">
    <property type="component" value="Unassembled WGS sequence"/>
</dbReference>
<feature type="region of interest" description="Disordered" evidence="1">
    <location>
        <begin position="49"/>
        <end position="68"/>
    </location>
</feature>
<accession>A0ABW7YBW5</accession>
<evidence type="ECO:0000256" key="1">
    <source>
        <dbReference type="SAM" id="MobiDB-lite"/>
    </source>
</evidence>
<gene>
    <name evidence="2" type="ORF">ACIA8P_33040</name>
</gene>
<evidence type="ECO:0000313" key="3">
    <source>
        <dbReference type="Proteomes" id="UP001612415"/>
    </source>
</evidence>
<protein>
    <submittedName>
        <fullName evidence="2">Uncharacterized protein</fullName>
    </submittedName>
</protein>